<keyword evidence="2" id="KW-0645">Protease</keyword>
<evidence type="ECO:0000313" key="8">
    <source>
        <dbReference type="EMBL" id="OHT02085.1"/>
    </source>
</evidence>
<proteinExistence type="inferred from homology"/>
<sequence length="225" mass="25901">MCGRFALNRALGQLRANVNARRVNTNGQNFTPSNNIAPQRHVPVVTNNEISLMFWGVEKNGNTLINARSENVQNVFNEDIAERRCVVPAEGYFEWDKTKQPHFFKRNNNELLFLAAVYTKRNCFTILTRSASQKLNKIHERMPIIFSLSQIALWESSHWRSMLDDKPPELSFYPVSKISLRPGYTGPECVTEIKIKKQTDLLGFLKTQTKEKVTEVTPTIEKIMK</sequence>
<dbReference type="VEuPathDB" id="TrichDB:TRFO_07269"/>
<dbReference type="InterPro" id="IPR003738">
    <property type="entry name" value="SRAP"/>
</dbReference>
<keyword evidence="5" id="KW-0190">Covalent protein-DNA linkage</keyword>
<evidence type="ECO:0000256" key="1">
    <source>
        <dbReference type="ARBA" id="ARBA00008136"/>
    </source>
</evidence>
<keyword evidence="9" id="KW-1185">Reference proteome</keyword>
<name>A0A1J4JXU1_9EUKA</name>
<dbReference type="RefSeq" id="XP_068355221.1">
    <property type="nucleotide sequence ID" value="XM_068493575.1"/>
</dbReference>
<accession>A0A1J4JXU1</accession>
<keyword evidence="7" id="KW-0456">Lyase</keyword>
<evidence type="ECO:0000256" key="5">
    <source>
        <dbReference type="ARBA" id="ARBA00023124"/>
    </source>
</evidence>
<dbReference type="GO" id="GO:0106300">
    <property type="term" value="P:protein-DNA covalent cross-linking repair"/>
    <property type="evidence" value="ECO:0007669"/>
    <property type="project" value="InterPro"/>
</dbReference>
<dbReference type="EMBL" id="MLAK01000882">
    <property type="protein sequence ID" value="OHT02085.1"/>
    <property type="molecule type" value="Genomic_DNA"/>
</dbReference>
<reference evidence="8" key="1">
    <citation type="submission" date="2016-10" db="EMBL/GenBank/DDBJ databases">
        <authorList>
            <person name="Benchimol M."/>
            <person name="Almeida L.G."/>
            <person name="Vasconcelos A.T."/>
            <person name="Perreira-Neves A."/>
            <person name="Rosa I.A."/>
            <person name="Tasca T."/>
            <person name="Bogo M.R."/>
            <person name="de Souza W."/>
        </authorList>
    </citation>
    <scope>NUCLEOTIDE SEQUENCE [LARGE SCALE GENOMIC DNA]</scope>
    <source>
        <strain evidence="8">K</strain>
    </source>
</reference>
<dbReference type="Proteomes" id="UP000179807">
    <property type="component" value="Unassembled WGS sequence"/>
</dbReference>
<dbReference type="InterPro" id="IPR036590">
    <property type="entry name" value="SRAP-like"/>
</dbReference>
<dbReference type="AlphaFoldDB" id="A0A1J4JXU1"/>
<evidence type="ECO:0000256" key="7">
    <source>
        <dbReference type="ARBA" id="ARBA00023239"/>
    </source>
</evidence>
<protein>
    <recommendedName>
        <fullName evidence="10">Abasic site processing protein</fullName>
    </recommendedName>
</protein>
<dbReference type="Gene3D" id="3.90.1680.10">
    <property type="entry name" value="SOS response associated peptidase-like"/>
    <property type="match status" value="1"/>
</dbReference>
<dbReference type="PANTHER" id="PTHR13604">
    <property type="entry name" value="DC12-RELATED"/>
    <property type="match status" value="1"/>
</dbReference>
<keyword evidence="3" id="KW-0227">DNA damage</keyword>
<dbReference type="OrthoDB" id="2111841at2759"/>
<organism evidence="8 9">
    <name type="scientific">Tritrichomonas foetus</name>
    <dbReference type="NCBI Taxonomy" id="1144522"/>
    <lineage>
        <taxon>Eukaryota</taxon>
        <taxon>Metamonada</taxon>
        <taxon>Parabasalia</taxon>
        <taxon>Tritrichomonadida</taxon>
        <taxon>Tritrichomonadidae</taxon>
        <taxon>Tritrichomonas</taxon>
    </lineage>
</organism>
<dbReference type="SUPFAM" id="SSF143081">
    <property type="entry name" value="BB1717-like"/>
    <property type="match status" value="1"/>
</dbReference>
<dbReference type="Pfam" id="PF02586">
    <property type="entry name" value="SRAP"/>
    <property type="match status" value="1"/>
</dbReference>
<gene>
    <name evidence="8" type="ORF">TRFO_07269</name>
</gene>
<dbReference type="GeneID" id="94828279"/>
<evidence type="ECO:0008006" key="10">
    <source>
        <dbReference type="Google" id="ProtNLM"/>
    </source>
</evidence>
<dbReference type="GO" id="GO:0008233">
    <property type="term" value="F:peptidase activity"/>
    <property type="evidence" value="ECO:0007669"/>
    <property type="project" value="UniProtKB-KW"/>
</dbReference>
<evidence type="ECO:0000256" key="3">
    <source>
        <dbReference type="ARBA" id="ARBA00022763"/>
    </source>
</evidence>
<dbReference type="PANTHER" id="PTHR13604:SF0">
    <property type="entry name" value="ABASIC SITE PROCESSING PROTEIN HMCES"/>
    <property type="match status" value="1"/>
</dbReference>
<keyword evidence="4" id="KW-0378">Hydrolase</keyword>
<comment type="similarity">
    <text evidence="1">Belongs to the SOS response-associated peptidase family.</text>
</comment>
<dbReference type="GO" id="GO:0016829">
    <property type="term" value="F:lyase activity"/>
    <property type="evidence" value="ECO:0007669"/>
    <property type="project" value="UniProtKB-KW"/>
</dbReference>
<evidence type="ECO:0000256" key="4">
    <source>
        <dbReference type="ARBA" id="ARBA00022801"/>
    </source>
</evidence>
<dbReference type="GO" id="GO:0003697">
    <property type="term" value="F:single-stranded DNA binding"/>
    <property type="evidence" value="ECO:0007669"/>
    <property type="project" value="InterPro"/>
</dbReference>
<dbReference type="GO" id="GO:0006508">
    <property type="term" value="P:proteolysis"/>
    <property type="evidence" value="ECO:0007669"/>
    <property type="project" value="UniProtKB-KW"/>
</dbReference>
<comment type="caution">
    <text evidence="8">The sequence shown here is derived from an EMBL/GenBank/DDBJ whole genome shotgun (WGS) entry which is preliminary data.</text>
</comment>
<evidence type="ECO:0000256" key="2">
    <source>
        <dbReference type="ARBA" id="ARBA00022670"/>
    </source>
</evidence>
<evidence type="ECO:0000256" key="6">
    <source>
        <dbReference type="ARBA" id="ARBA00023125"/>
    </source>
</evidence>
<evidence type="ECO:0000313" key="9">
    <source>
        <dbReference type="Proteomes" id="UP000179807"/>
    </source>
</evidence>
<keyword evidence="6" id="KW-0238">DNA-binding</keyword>